<dbReference type="PROSITE" id="PS50893">
    <property type="entry name" value="ABC_TRANSPORTER_2"/>
    <property type="match status" value="1"/>
</dbReference>
<dbReference type="GO" id="GO:0005524">
    <property type="term" value="F:ATP binding"/>
    <property type="evidence" value="ECO:0007669"/>
    <property type="project" value="UniProtKB-KW"/>
</dbReference>
<feature type="domain" description="ABC transporter" evidence="6">
    <location>
        <begin position="6"/>
        <end position="234"/>
    </location>
</feature>
<dbReference type="Proteomes" id="UP001347146">
    <property type="component" value="Unassembled WGS sequence"/>
</dbReference>
<dbReference type="InterPro" id="IPR003439">
    <property type="entry name" value="ABC_transporter-like_ATP-bd"/>
</dbReference>
<comment type="similarity">
    <text evidence="1">Belongs to the ABC transporter superfamily.</text>
</comment>
<evidence type="ECO:0000256" key="2">
    <source>
        <dbReference type="ARBA" id="ARBA00022448"/>
    </source>
</evidence>
<evidence type="ECO:0000256" key="5">
    <source>
        <dbReference type="ARBA" id="ARBA00022970"/>
    </source>
</evidence>
<keyword evidence="8" id="KW-1185">Reference proteome</keyword>
<protein>
    <submittedName>
        <fullName evidence="7">ATP-binding cassette domain-containing protein</fullName>
    </submittedName>
</protein>
<dbReference type="SMART" id="SM00382">
    <property type="entry name" value="AAA"/>
    <property type="match status" value="1"/>
</dbReference>
<dbReference type="InterPro" id="IPR027417">
    <property type="entry name" value="P-loop_NTPase"/>
</dbReference>
<dbReference type="Pfam" id="PF00005">
    <property type="entry name" value="ABC_tran"/>
    <property type="match status" value="1"/>
</dbReference>
<dbReference type="InterPro" id="IPR052156">
    <property type="entry name" value="BCAA_Transport_ATP-bd_LivF"/>
</dbReference>
<keyword evidence="5" id="KW-0029">Amino-acid transport</keyword>
<organism evidence="7 8">
    <name type="scientific">Gordonia sesuvii</name>
    <dbReference type="NCBI Taxonomy" id="3116777"/>
    <lineage>
        <taxon>Bacteria</taxon>
        <taxon>Bacillati</taxon>
        <taxon>Actinomycetota</taxon>
        <taxon>Actinomycetes</taxon>
        <taxon>Mycobacteriales</taxon>
        <taxon>Gordoniaceae</taxon>
        <taxon>Gordonia</taxon>
    </lineage>
</organism>
<evidence type="ECO:0000259" key="6">
    <source>
        <dbReference type="PROSITE" id="PS50893"/>
    </source>
</evidence>
<dbReference type="PANTHER" id="PTHR43820:SF4">
    <property type="entry name" value="HIGH-AFFINITY BRANCHED-CHAIN AMINO ACID TRANSPORT ATP-BINDING PROTEIN LIVF"/>
    <property type="match status" value="1"/>
</dbReference>
<dbReference type="InterPro" id="IPR003593">
    <property type="entry name" value="AAA+_ATPase"/>
</dbReference>
<reference evidence="7 8" key="1">
    <citation type="submission" date="2024-01" db="EMBL/GenBank/DDBJ databases">
        <title>Draft genome sequence of Gordonia sp. LSe1-13.</title>
        <authorList>
            <person name="Suphannarot A."/>
            <person name="Mingma R."/>
        </authorList>
    </citation>
    <scope>NUCLEOTIDE SEQUENCE [LARGE SCALE GENOMIC DNA]</scope>
    <source>
        <strain evidence="7 8">LSe1-13</strain>
    </source>
</reference>
<evidence type="ECO:0000256" key="3">
    <source>
        <dbReference type="ARBA" id="ARBA00022741"/>
    </source>
</evidence>
<dbReference type="InterPro" id="IPR017871">
    <property type="entry name" value="ABC_transporter-like_CS"/>
</dbReference>
<evidence type="ECO:0000256" key="4">
    <source>
        <dbReference type="ARBA" id="ARBA00022840"/>
    </source>
</evidence>
<dbReference type="SUPFAM" id="SSF52540">
    <property type="entry name" value="P-loop containing nucleoside triphosphate hydrolases"/>
    <property type="match status" value="1"/>
</dbReference>
<dbReference type="PANTHER" id="PTHR43820">
    <property type="entry name" value="HIGH-AFFINITY BRANCHED-CHAIN AMINO ACID TRANSPORT ATP-BINDING PROTEIN LIVF"/>
    <property type="match status" value="1"/>
</dbReference>
<accession>A0ABU7M7F8</accession>
<sequence length="238" mass="25336">MPESALIATDLTAGHQSVPAVFGFDLTLDPGEIVSVLGPNGAGKTTTLLTLAGLLAPLSGSVSALGQKVNHKRPHVMARRGLRLVPDDRGLFASMTVRDHLRLCRDRPDPARLERVLDRFPVLSPLMSRKVGLLSGGEQQMLAIAGALLAAPRILMVDEMSLGLAPKVVEELLPALRTLARDEGIAVLLVEQHVDLALSVSDRAIVLNNGRVVLEGDASELLDDRDALHAAYFGAEDS</sequence>
<evidence type="ECO:0000256" key="1">
    <source>
        <dbReference type="ARBA" id="ARBA00005417"/>
    </source>
</evidence>
<dbReference type="PROSITE" id="PS00211">
    <property type="entry name" value="ABC_TRANSPORTER_1"/>
    <property type="match status" value="1"/>
</dbReference>
<keyword evidence="2" id="KW-0813">Transport</keyword>
<evidence type="ECO:0000313" key="8">
    <source>
        <dbReference type="Proteomes" id="UP001347146"/>
    </source>
</evidence>
<proteinExistence type="inferred from homology"/>
<name>A0ABU7M7F8_9ACTN</name>
<gene>
    <name evidence="7" type="ORF">VZC37_01795</name>
</gene>
<keyword evidence="4 7" id="KW-0067">ATP-binding</keyword>
<evidence type="ECO:0000313" key="7">
    <source>
        <dbReference type="EMBL" id="MEE3849047.1"/>
    </source>
</evidence>
<keyword evidence="3" id="KW-0547">Nucleotide-binding</keyword>
<dbReference type="Gene3D" id="3.40.50.300">
    <property type="entry name" value="P-loop containing nucleotide triphosphate hydrolases"/>
    <property type="match status" value="1"/>
</dbReference>
<comment type="caution">
    <text evidence="7">The sequence shown here is derived from an EMBL/GenBank/DDBJ whole genome shotgun (WGS) entry which is preliminary data.</text>
</comment>
<dbReference type="RefSeq" id="WP_330430705.1">
    <property type="nucleotide sequence ID" value="NZ_JAZDUF010000001.1"/>
</dbReference>
<dbReference type="EMBL" id="JAZDUF010000001">
    <property type="protein sequence ID" value="MEE3849047.1"/>
    <property type="molecule type" value="Genomic_DNA"/>
</dbReference>